<feature type="transmembrane region" description="Helical" evidence="6">
    <location>
        <begin position="220"/>
        <end position="237"/>
    </location>
</feature>
<feature type="transmembrane region" description="Helical" evidence="6">
    <location>
        <begin position="125"/>
        <end position="144"/>
    </location>
</feature>
<evidence type="ECO:0000313" key="7">
    <source>
        <dbReference type="EMBL" id="PIE33227.1"/>
    </source>
</evidence>
<dbReference type="PANTHER" id="PTHR30250">
    <property type="entry name" value="PST FAMILY PREDICTED COLANIC ACID TRANSPORTER"/>
    <property type="match status" value="1"/>
</dbReference>
<dbReference type="InterPro" id="IPR050833">
    <property type="entry name" value="Poly_Biosynth_Transport"/>
</dbReference>
<feature type="transmembrane region" description="Helical" evidence="6">
    <location>
        <begin position="44"/>
        <end position="65"/>
    </location>
</feature>
<feature type="transmembrane region" description="Helical" evidence="6">
    <location>
        <begin position="447"/>
        <end position="469"/>
    </location>
</feature>
<keyword evidence="2" id="KW-1003">Cell membrane</keyword>
<dbReference type="AlphaFoldDB" id="A0A2G6KC40"/>
<name>A0A2G6KC40_9BACT</name>
<comment type="caution">
    <text evidence="7">The sequence shown here is derived from an EMBL/GenBank/DDBJ whole genome shotgun (WGS) entry which is preliminary data.</text>
</comment>
<keyword evidence="3 6" id="KW-0812">Transmembrane</keyword>
<dbReference type="GO" id="GO:0005886">
    <property type="term" value="C:plasma membrane"/>
    <property type="evidence" value="ECO:0007669"/>
    <property type="project" value="UniProtKB-SubCell"/>
</dbReference>
<feature type="transmembrane region" description="Helical" evidence="6">
    <location>
        <begin position="21"/>
        <end position="38"/>
    </location>
</feature>
<keyword evidence="5 6" id="KW-0472">Membrane</keyword>
<feature type="transmembrane region" description="Helical" evidence="6">
    <location>
        <begin position="386"/>
        <end position="406"/>
    </location>
</feature>
<feature type="transmembrane region" description="Helical" evidence="6">
    <location>
        <begin position="362"/>
        <end position="380"/>
    </location>
</feature>
<reference evidence="7 8" key="1">
    <citation type="submission" date="2017-10" db="EMBL/GenBank/DDBJ databases">
        <title>Novel microbial diversity and functional potential in the marine mammal oral microbiome.</title>
        <authorList>
            <person name="Dudek N.K."/>
            <person name="Sun C.L."/>
            <person name="Burstein D."/>
            <person name="Kantor R.S."/>
            <person name="Aliaga Goltsman D.S."/>
            <person name="Bik E.M."/>
            <person name="Thomas B.C."/>
            <person name="Banfield J.F."/>
            <person name="Relman D.A."/>
        </authorList>
    </citation>
    <scope>NUCLEOTIDE SEQUENCE [LARGE SCALE GENOMIC DNA]</scope>
    <source>
        <strain evidence="7">DOLJORAL78_47_16</strain>
    </source>
</reference>
<evidence type="ECO:0000256" key="3">
    <source>
        <dbReference type="ARBA" id="ARBA00022692"/>
    </source>
</evidence>
<evidence type="ECO:0000256" key="5">
    <source>
        <dbReference type="ARBA" id="ARBA00023136"/>
    </source>
</evidence>
<feature type="transmembrane region" description="Helical" evidence="6">
    <location>
        <begin position="294"/>
        <end position="320"/>
    </location>
</feature>
<dbReference type="EMBL" id="PDSK01000102">
    <property type="protein sequence ID" value="PIE33227.1"/>
    <property type="molecule type" value="Genomic_DNA"/>
</dbReference>
<evidence type="ECO:0000256" key="6">
    <source>
        <dbReference type="SAM" id="Phobius"/>
    </source>
</evidence>
<dbReference type="Proteomes" id="UP000230821">
    <property type="component" value="Unassembled WGS sequence"/>
</dbReference>
<feature type="transmembrane region" description="Helical" evidence="6">
    <location>
        <begin position="418"/>
        <end position="435"/>
    </location>
</feature>
<accession>A0A2G6KC40</accession>
<evidence type="ECO:0000256" key="4">
    <source>
        <dbReference type="ARBA" id="ARBA00022989"/>
    </source>
</evidence>
<feature type="transmembrane region" description="Helical" evidence="6">
    <location>
        <begin position="156"/>
        <end position="176"/>
    </location>
</feature>
<feature type="transmembrane region" description="Helical" evidence="6">
    <location>
        <begin position="182"/>
        <end position="200"/>
    </location>
</feature>
<gene>
    <name evidence="7" type="ORF">CSA56_12975</name>
</gene>
<sequence length="501" mass="57928">MKQSHSLFAFIKDVAMYSSPRWLSKGLGIILIPIYTRVFSSKDYGILDIIEVLNAFLVLGTNFGLAHSLPRFFSEAETEEERQTLFSTVFWTCIAAYCVLLPLFAFGASPLSRYLVGDDSVTGTILWALLAVFTSNLSMYLLQLYRLQFQALRHSLFSFIHLSINLPLTLYFVVTLRTGTIGIYWARVLAECSITGMMLIQQFRFFTKPKFSYLPELLRYGLPLVPSTLAYFIIQYLDRYFIQFYHGLSQLGIYAIAYKFTNILLFVSSGFTIAWPPFFWAVYKRKQGREQIRLSYKGFAIVMAYLAFGLELFSAEILLLLTPQDYIDAVRVIYILVTAIVIFNTSDYFCLGIDIRKKTYHYLYGGILAATINIFLNWLFIPRFGITGAAWATLSAYFLYSVYVMYISQKFYPVNYGMLRFFIIVSLFSGCSSIFSTQTEFQWSFFFWKMGLFTVGTLFIPFVTGFITFKEMTLLFQYSKKIFLKTGLQQESSEKLTENMY</sequence>
<evidence type="ECO:0000256" key="2">
    <source>
        <dbReference type="ARBA" id="ARBA00022475"/>
    </source>
</evidence>
<proteinExistence type="predicted"/>
<feature type="transmembrane region" description="Helical" evidence="6">
    <location>
        <begin position="257"/>
        <end position="282"/>
    </location>
</feature>
<organism evidence="7 8">
    <name type="scientific">candidate division KSB3 bacterium</name>
    <dbReference type="NCBI Taxonomy" id="2044937"/>
    <lineage>
        <taxon>Bacteria</taxon>
        <taxon>candidate division KSB3</taxon>
    </lineage>
</organism>
<feature type="transmembrane region" description="Helical" evidence="6">
    <location>
        <begin position="85"/>
        <end position="105"/>
    </location>
</feature>
<protein>
    <submittedName>
        <fullName evidence="7">Uncharacterized protein</fullName>
    </submittedName>
</protein>
<dbReference type="Pfam" id="PF01943">
    <property type="entry name" value="Polysacc_synt"/>
    <property type="match status" value="1"/>
</dbReference>
<evidence type="ECO:0000256" key="1">
    <source>
        <dbReference type="ARBA" id="ARBA00004651"/>
    </source>
</evidence>
<comment type="subcellular location">
    <subcellularLocation>
        <location evidence="1">Cell membrane</location>
        <topology evidence="1">Multi-pass membrane protein</topology>
    </subcellularLocation>
</comment>
<dbReference type="InterPro" id="IPR002797">
    <property type="entry name" value="Polysacc_synth"/>
</dbReference>
<evidence type="ECO:0000313" key="8">
    <source>
        <dbReference type="Proteomes" id="UP000230821"/>
    </source>
</evidence>
<keyword evidence="4 6" id="KW-1133">Transmembrane helix</keyword>
<feature type="transmembrane region" description="Helical" evidence="6">
    <location>
        <begin position="332"/>
        <end position="350"/>
    </location>
</feature>
<dbReference type="PANTHER" id="PTHR30250:SF11">
    <property type="entry name" value="O-ANTIGEN TRANSPORTER-RELATED"/>
    <property type="match status" value="1"/>
</dbReference>